<gene>
    <name evidence="1" type="ORF">JWG45_12765</name>
</gene>
<reference evidence="1 2" key="1">
    <citation type="submission" date="2021-02" db="EMBL/GenBank/DDBJ databases">
        <title>Leptospira ainlahdjerensis sp. nov., Leptospira ainazelensis sp. nov., Leptospira abararensis sp. nov. and Leptospira chreensis sp. nov., four new species isolated from water sources in Algeria.</title>
        <authorList>
            <person name="Amara Korba A."/>
            <person name="Kainiu M."/>
            <person name="Vincent A.T."/>
            <person name="Mariet J.-F."/>
            <person name="Veyrier F.J."/>
            <person name="Goarant C."/>
            <person name="Picardeau M."/>
        </authorList>
    </citation>
    <scope>NUCLEOTIDE SEQUENCE [LARGE SCALE GENOMIC DNA]</scope>
    <source>
        <strain evidence="1 2">201903070</strain>
    </source>
</reference>
<dbReference type="EMBL" id="JAFFPU010000044">
    <property type="protein sequence ID" value="MBM9578021.1"/>
    <property type="molecule type" value="Genomic_DNA"/>
</dbReference>
<protein>
    <recommendedName>
        <fullName evidence="3">Porin</fullName>
    </recommendedName>
</protein>
<organism evidence="1 2">
    <name type="scientific">Leptospira ainlahdjerensis</name>
    <dbReference type="NCBI Taxonomy" id="2810033"/>
    <lineage>
        <taxon>Bacteria</taxon>
        <taxon>Pseudomonadati</taxon>
        <taxon>Spirochaetota</taxon>
        <taxon>Spirochaetia</taxon>
        <taxon>Leptospirales</taxon>
        <taxon>Leptospiraceae</taxon>
        <taxon>Leptospira</taxon>
    </lineage>
</organism>
<keyword evidence="2" id="KW-1185">Reference proteome</keyword>
<evidence type="ECO:0000313" key="1">
    <source>
        <dbReference type="EMBL" id="MBM9578021.1"/>
    </source>
</evidence>
<proteinExistence type="predicted"/>
<dbReference type="RefSeq" id="WP_205280071.1">
    <property type="nucleotide sequence ID" value="NZ_JAFFPU010000044.1"/>
</dbReference>
<evidence type="ECO:0008006" key="3">
    <source>
        <dbReference type="Google" id="ProtNLM"/>
    </source>
</evidence>
<sequence>MAQILLIGSLGLGTAGALSAEENKTVGVSEISVHQSEVDRVLSSPISGNMNLDLEESFVTKKNRTSLFSKRKTSEKKRQEFFSPSFSKLDFESLNLASQACFPFSPTGSHFGRNFFLSLTLEVPSFHSVSNLDGAASSSSSKNRSWDKNENAAWTGIDCFLFAPLLSAEKNFCSSEEFLFHSVTKGLWLDQNFTPIAGFDPGERMGKVTSNFLFERSEYGRKVWVRGTSGSAEGLGRENGMGCPVASSLMEMEKNPGFSLANNLLLKTENVRENSLIPKRTLSSEGNVGTPQIVGAHSSNKQQFSFFTFKNSSSHSLVG</sequence>
<name>A0ABS2UCB6_9LEPT</name>
<evidence type="ECO:0000313" key="2">
    <source>
        <dbReference type="Proteomes" id="UP000724686"/>
    </source>
</evidence>
<dbReference type="Proteomes" id="UP000724686">
    <property type="component" value="Unassembled WGS sequence"/>
</dbReference>
<accession>A0ABS2UCB6</accession>
<comment type="caution">
    <text evidence="1">The sequence shown here is derived from an EMBL/GenBank/DDBJ whole genome shotgun (WGS) entry which is preliminary data.</text>
</comment>